<evidence type="ECO:0000313" key="4">
    <source>
        <dbReference type="Proteomes" id="UP001239782"/>
    </source>
</evidence>
<gene>
    <name evidence="3" type="ORF">Q9312_17440</name>
</gene>
<keyword evidence="2" id="KW-0732">Signal</keyword>
<dbReference type="Proteomes" id="UP001239782">
    <property type="component" value="Chromosome"/>
</dbReference>
<feature type="compositionally biased region" description="Basic and acidic residues" evidence="1">
    <location>
        <begin position="191"/>
        <end position="202"/>
    </location>
</feature>
<feature type="chain" id="PRO_5041225955" evidence="2">
    <location>
        <begin position="33"/>
        <end position="211"/>
    </location>
</feature>
<feature type="signal peptide" evidence="2">
    <location>
        <begin position="1"/>
        <end position="32"/>
    </location>
</feature>
<dbReference type="KEGG" id="plei:Q9312_17440"/>
<dbReference type="AlphaFoldDB" id="A0AA51RSW2"/>
<name>A0AA51RSW2_9GAMM</name>
<proteinExistence type="predicted"/>
<dbReference type="RefSeq" id="WP_309202137.1">
    <property type="nucleotide sequence ID" value="NZ_CP133548.1"/>
</dbReference>
<evidence type="ECO:0000313" key="3">
    <source>
        <dbReference type="EMBL" id="WMS87001.1"/>
    </source>
</evidence>
<accession>A0AA51RSW2</accession>
<reference evidence="3 4" key="1">
    <citation type="submission" date="2023-08" db="EMBL/GenBank/DDBJ databases">
        <title>Pleionea litopenaei sp. nov., isolated from stomach of juvenile Litopenaeus vannamei.</title>
        <authorList>
            <person name="Rho A.M."/>
            <person name="Hwang C.Y."/>
        </authorList>
    </citation>
    <scope>NUCLEOTIDE SEQUENCE [LARGE SCALE GENOMIC DNA]</scope>
    <source>
        <strain evidence="3 4">HL-JVS1</strain>
    </source>
</reference>
<protein>
    <submittedName>
        <fullName evidence="3">Uncharacterized protein</fullName>
    </submittedName>
</protein>
<sequence length="211" mass="22906">MQASSLIQYGSSKLVLLTILGLAAMSFAPVFAAEPAPVAEQTATSQQPEETANAHQPSDATLVLSLVQQSGLLSIEDAETINAQFQSSKITTSANSTDMTSRPMMHIEYWSASGEKLFTKMTEGLSESDFNSPTPITFKLRLPWIANTHAIRISDSRSPMPASNGLPDDAVVLEPFFRSKSSTLDALTKSMVKEEPKVEKAEQQQPEQSNQ</sequence>
<feature type="region of interest" description="Disordered" evidence="1">
    <location>
        <begin position="184"/>
        <end position="211"/>
    </location>
</feature>
<organism evidence="3 4">
    <name type="scientific">Pleionea litopenaei</name>
    <dbReference type="NCBI Taxonomy" id="3070815"/>
    <lineage>
        <taxon>Bacteria</taxon>
        <taxon>Pseudomonadati</taxon>
        <taxon>Pseudomonadota</taxon>
        <taxon>Gammaproteobacteria</taxon>
        <taxon>Oceanospirillales</taxon>
        <taxon>Pleioneaceae</taxon>
        <taxon>Pleionea</taxon>
    </lineage>
</organism>
<keyword evidence="4" id="KW-1185">Reference proteome</keyword>
<evidence type="ECO:0000256" key="2">
    <source>
        <dbReference type="SAM" id="SignalP"/>
    </source>
</evidence>
<dbReference type="EMBL" id="CP133548">
    <property type="protein sequence ID" value="WMS87001.1"/>
    <property type="molecule type" value="Genomic_DNA"/>
</dbReference>
<evidence type="ECO:0000256" key="1">
    <source>
        <dbReference type="SAM" id="MobiDB-lite"/>
    </source>
</evidence>